<evidence type="ECO:0000313" key="3">
    <source>
        <dbReference type="Proteomes" id="UP000237684"/>
    </source>
</evidence>
<protein>
    <submittedName>
        <fullName evidence="2">Uncharacterized protein</fullName>
    </submittedName>
</protein>
<keyword evidence="1" id="KW-0812">Transmembrane</keyword>
<keyword evidence="3" id="KW-1185">Reference proteome</keyword>
<dbReference type="RefSeq" id="WP_105482207.1">
    <property type="nucleotide sequence ID" value="NZ_NIGF01000001.1"/>
</dbReference>
<comment type="caution">
    <text evidence="2">The sequence shown here is derived from an EMBL/GenBank/DDBJ whole genome shotgun (WGS) entry which is preliminary data.</text>
</comment>
<dbReference type="Proteomes" id="UP000237684">
    <property type="component" value="Unassembled WGS sequence"/>
</dbReference>
<keyword evidence="1" id="KW-0472">Membrane</keyword>
<name>A0A2S8SXF6_9BACT</name>
<feature type="transmembrane region" description="Helical" evidence="1">
    <location>
        <begin position="6"/>
        <end position="29"/>
    </location>
</feature>
<evidence type="ECO:0000313" key="2">
    <source>
        <dbReference type="EMBL" id="PQV65474.1"/>
    </source>
</evidence>
<evidence type="ECO:0000256" key="1">
    <source>
        <dbReference type="SAM" id="Phobius"/>
    </source>
</evidence>
<accession>A0A2S8SXF6</accession>
<feature type="transmembrane region" description="Helical" evidence="1">
    <location>
        <begin position="72"/>
        <end position="92"/>
    </location>
</feature>
<keyword evidence="1" id="KW-1133">Transmembrane helix</keyword>
<organism evidence="2 3">
    <name type="scientific">Abditibacterium utsteinense</name>
    <dbReference type="NCBI Taxonomy" id="1960156"/>
    <lineage>
        <taxon>Bacteria</taxon>
        <taxon>Pseudomonadati</taxon>
        <taxon>Abditibacteriota</taxon>
        <taxon>Abditibacteriia</taxon>
        <taxon>Abditibacteriales</taxon>
        <taxon>Abditibacteriaceae</taxon>
        <taxon>Abditibacterium</taxon>
    </lineage>
</organism>
<sequence length="127" mass="13816">MNAPSSYAVISTLFCFLLSVGAAFIAINLHSLLRTGQVGESWRVLIIASVLFALVQAVKLAEVCGVPYAAELHLSSIIELVFVLALAYAFYLQRLVFSEARRNSRDEAKSETEGEGEDEAVVSVYEA</sequence>
<dbReference type="InParanoid" id="A0A2S8SXF6"/>
<proteinExistence type="predicted"/>
<gene>
    <name evidence="2" type="ORF">B1R32_101216</name>
</gene>
<dbReference type="AlphaFoldDB" id="A0A2S8SXF6"/>
<reference evidence="2 3" key="1">
    <citation type="journal article" date="2018" name="Syst. Appl. Microbiol.">
        <title>Abditibacterium utsteinense sp. nov., the first cultivated member of candidate phylum FBP, isolated from ice-free Antarctic soil samples.</title>
        <authorList>
            <person name="Tahon G."/>
            <person name="Tytgat B."/>
            <person name="Lebbe L."/>
            <person name="Carlier A."/>
            <person name="Willems A."/>
        </authorList>
    </citation>
    <scope>NUCLEOTIDE SEQUENCE [LARGE SCALE GENOMIC DNA]</scope>
    <source>
        <strain evidence="2 3">LMG 29911</strain>
    </source>
</reference>
<dbReference type="EMBL" id="NIGF01000001">
    <property type="protein sequence ID" value="PQV65474.1"/>
    <property type="molecule type" value="Genomic_DNA"/>
</dbReference>
<feature type="transmembrane region" description="Helical" evidence="1">
    <location>
        <begin position="41"/>
        <end position="60"/>
    </location>
</feature>